<evidence type="ECO:0000313" key="3">
    <source>
        <dbReference type="Proteomes" id="UP000765509"/>
    </source>
</evidence>
<evidence type="ECO:0000256" key="1">
    <source>
        <dbReference type="SAM" id="MobiDB-lite"/>
    </source>
</evidence>
<feature type="region of interest" description="Disordered" evidence="1">
    <location>
        <begin position="1"/>
        <end position="29"/>
    </location>
</feature>
<protein>
    <submittedName>
        <fullName evidence="2">Uncharacterized protein</fullName>
    </submittedName>
</protein>
<gene>
    <name evidence="2" type="ORF">O181_062011</name>
</gene>
<organism evidence="2 3">
    <name type="scientific">Austropuccinia psidii MF-1</name>
    <dbReference type="NCBI Taxonomy" id="1389203"/>
    <lineage>
        <taxon>Eukaryota</taxon>
        <taxon>Fungi</taxon>
        <taxon>Dikarya</taxon>
        <taxon>Basidiomycota</taxon>
        <taxon>Pucciniomycotina</taxon>
        <taxon>Pucciniomycetes</taxon>
        <taxon>Pucciniales</taxon>
        <taxon>Sphaerophragmiaceae</taxon>
        <taxon>Austropuccinia</taxon>
    </lineage>
</organism>
<proteinExistence type="predicted"/>
<sequence>MKRGDSEETEGEAPLSGAPEASEAANLDHSNKTFVSQAELNFLKMMEQMTQFMGQLNQAVGPRDNSKAPAFKTASMKAPDYFYCSQAHKLRGFIQSCQFLFHNDPQISSLTGRKLFIQLRFSLVELENGLNPTFQIFPTKILPTSSTIGSYVKPNYSLC</sequence>
<name>A0A9Q3HY32_9BASI</name>
<keyword evidence="3" id="KW-1185">Reference proteome</keyword>
<evidence type="ECO:0000313" key="2">
    <source>
        <dbReference type="EMBL" id="MBW0522296.1"/>
    </source>
</evidence>
<dbReference type="EMBL" id="AVOT02029451">
    <property type="protein sequence ID" value="MBW0522296.1"/>
    <property type="molecule type" value="Genomic_DNA"/>
</dbReference>
<dbReference type="AlphaFoldDB" id="A0A9Q3HY32"/>
<comment type="caution">
    <text evidence="2">The sequence shown here is derived from an EMBL/GenBank/DDBJ whole genome shotgun (WGS) entry which is preliminary data.</text>
</comment>
<reference evidence="2" key="1">
    <citation type="submission" date="2021-03" db="EMBL/GenBank/DDBJ databases">
        <title>Draft genome sequence of rust myrtle Austropuccinia psidii MF-1, a brazilian biotype.</title>
        <authorList>
            <person name="Quecine M.C."/>
            <person name="Pachon D.M.R."/>
            <person name="Bonatelli M.L."/>
            <person name="Correr F.H."/>
            <person name="Franceschini L.M."/>
            <person name="Leite T.F."/>
            <person name="Margarido G.R.A."/>
            <person name="Almeida C.A."/>
            <person name="Ferrarezi J.A."/>
            <person name="Labate C.A."/>
        </authorList>
    </citation>
    <scope>NUCLEOTIDE SEQUENCE</scope>
    <source>
        <strain evidence="2">MF-1</strain>
    </source>
</reference>
<dbReference type="Proteomes" id="UP000765509">
    <property type="component" value="Unassembled WGS sequence"/>
</dbReference>
<accession>A0A9Q3HY32</accession>